<gene>
    <name evidence="3" type="ORF">O6P43_013658</name>
</gene>
<proteinExistence type="predicted"/>
<dbReference type="InterPro" id="IPR023213">
    <property type="entry name" value="CAT-like_dom_sf"/>
</dbReference>
<comment type="caution">
    <text evidence="3">The sequence shown here is derived from an EMBL/GenBank/DDBJ whole genome shotgun (WGS) entry which is preliminary data.</text>
</comment>
<dbReference type="Proteomes" id="UP001163823">
    <property type="component" value="Chromosome 6"/>
</dbReference>
<sequence>MEQSDQTVKILEVLHVAPPLESVANSFSLSLTFFDLLWLRSPPPQIIFFYEFSHPPTVFFDSALPNLKQSLSLTLYHFIPLAGTLTWPHNSHKPIINYIPGYDSVSLTIAESNTQNFRHLSGTNNLCGVTECHPLLPNLTISHEKASLLSIQVTLFPNSGFCIGITLHHVVMDGKTFTSFMKSWAYISCSMLRGDQSLLSTSTAVPLPEYLTPFFDRNVIKDPTGIAAVYLNEWLKQDGGPNNRSLMVEDLKVIPDELRGAFELPGSNIEKLRQLVITKLKVKKVKHYLSNFTLTCAFVWFCLVKAQQEELIKHLNVAFSFTVDCRSRLEPPISSSYFGNCVGFKEIVVNTKAVLGKDGFIVVVEALSNAVRSLGYGWLLSKAKTWVSPTFNLQSDSFRRLGAAGSDKFDNYSVDYGWGRPNKVEMTSIDKTGSVCFGGKGNGGVEVNVVLKKHEMEAFASHFVEGLKSTDSISRL</sequence>
<evidence type="ECO:0000313" key="3">
    <source>
        <dbReference type="EMBL" id="KAJ7963743.1"/>
    </source>
</evidence>
<accession>A0AAD7LT32</accession>
<dbReference type="InterPro" id="IPR051504">
    <property type="entry name" value="Plant_metabolite_acyltrans"/>
</dbReference>
<organism evidence="3 4">
    <name type="scientific">Quillaja saponaria</name>
    <name type="common">Soap bark tree</name>
    <dbReference type="NCBI Taxonomy" id="32244"/>
    <lineage>
        <taxon>Eukaryota</taxon>
        <taxon>Viridiplantae</taxon>
        <taxon>Streptophyta</taxon>
        <taxon>Embryophyta</taxon>
        <taxon>Tracheophyta</taxon>
        <taxon>Spermatophyta</taxon>
        <taxon>Magnoliopsida</taxon>
        <taxon>eudicotyledons</taxon>
        <taxon>Gunneridae</taxon>
        <taxon>Pentapetalae</taxon>
        <taxon>rosids</taxon>
        <taxon>fabids</taxon>
        <taxon>Fabales</taxon>
        <taxon>Quillajaceae</taxon>
        <taxon>Quillaja</taxon>
    </lineage>
</organism>
<dbReference type="SUPFAM" id="SSF52777">
    <property type="entry name" value="CoA-dependent acyltransferases"/>
    <property type="match status" value="1"/>
</dbReference>
<dbReference type="GO" id="GO:0016747">
    <property type="term" value="F:acyltransferase activity, transferring groups other than amino-acyl groups"/>
    <property type="evidence" value="ECO:0007669"/>
    <property type="project" value="UniProtKB-ARBA"/>
</dbReference>
<keyword evidence="1" id="KW-0808">Transferase</keyword>
<dbReference type="KEGG" id="qsa:O6P43_013658"/>
<keyword evidence="4" id="KW-1185">Reference proteome</keyword>
<evidence type="ECO:0000313" key="4">
    <source>
        <dbReference type="Proteomes" id="UP001163823"/>
    </source>
</evidence>
<evidence type="ECO:0000256" key="2">
    <source>
        <dbReference type="ARBA" id="ARBA00023315"/>
    </source>
</evidence>
<protein>
    <submittedName>
        <fullName evidence="3">Phenolic glucoside malonyltransferase 1-like</fullName>
    </submittedName>
</protein>
<dbReference type="Gene3D" id="3.30.559.10">
    <property type="entry name" value="Chloramphenicol acetyltransferase-like domain"/>
    <property type="match status" value="2"/>
</dbReference>
<dbReference type="AlphaFoldDB" id="A0AAD7LT32"/>
<dbReference type="PANTHER" id="PTHR31625">
    <property type="match status" value="1"/>
</dbReference>
<dbReference type="Pfam" id="PF02458">
    <property type="entry name" value="Transferase"/>
    <property type="match status" value="1"/>
</dbReference>
<reference evidence="3" key="1">
    <citation type="journal article" date="2023" name="Science">
        <title>Elucidation of the pathway for biosynthesis of saponin adjuvants from the soapbark tree.</title>
        <authorList>
            <person name="Reed J."/>
            <person name="Orme A."/>
            <person name="El-Demerdash A."/>
            <person name="Owen C."/>
            <person name="Martin L.B.B."/>
            <person name="Misra R.C."/>
            <person name="Kikuchi S."/>
            <person name="Rejzek M."/>
            <person name="Martin A.C."/>
            <person name="Harkess A."/>
            <person name="Leebens-Mack J."/>
            <person name="Louveau T."/>
            <person name="Stephenson M.J."/>
            <person name="Osbourn A."/>
        </authorList>
    </citation>
    <scope>NUCLEOTIDE SEQUENCE</scope>
    <source>
        <strain evidence="3">S10</strain>
    </source>
</reference>
<keyword evidence="2" id="KW-0012">Acyltransferase</keyword>
<dbReference type="EMBL" id="JARAOO010000006">
    <property type="protein sequence ID" value="KAJ7963743.1"/>
    <property type="molecule type" value="Genomic_DNA"/>
</dbReference>
<name>A0AAD7LT32_QUISA</name>
<evidence type="ECO:0000256" key="1">
    <source>
        <dbReference type="ARBA" id="ARBA00022679"/>
    </source>
</evidence>